<keyword evidence="2" id="KW-1133">Transmembrane helix</keyword>
<keyword evidence="2" id="KW-0812">Transmembrane</keyword>
<feature type="region of interest" description="Disordered" evidence="1">
    <location>
        <begin position="102"/>
        <end position="124"/>
    </location>
</feature>
<dbReference type="EMBL" id="JBHTGP010000006">
    <property type="protein sequence ID" value="MFD0685082.1"/>
    <property type="molecule type" value="Genomic_DNA"/>
</dbReference>
<sequence>MTTSVSEAAAPAEPRRGRLGLVIIGVVTAVTACGFGILASHVGQTPGIAAQTITYDVRSDTSVEINYSVAKPSGDAVRCTVDAYDTDFAVLVQKEITVPAGESSVTRNETLQTPRRATGARVRDCRKA</sequence>
<evidence type="ECO:0000313" key="3">
    <source>
        <dbReference type="EMBL" id="MFD0685082.1"/>
    </source>
</evidence>
<evidence type="ECO:0000313" key="4">
    <source>
        <dbReference type="Proteomes" id="UP001597063"/>
    </source>
</evidence>
<keyword evidence="2" id="KW-0472">Membrane</keyword>
<dbReference type="InterPro" id="IPR025443">
    <property type="entry name" value="DUF4307"/>
</dbReference>
<dbReference type="Pfam" id="PF14155">
    <property type="entry name" value="DUF4307"/>
    <property type="match status" value="1"/>
</dbReference>
<reference evidence="4" key="1">
    <citation type="journal article" date="2019" name="Int. J. Syst. Evol. Microbiol.">
        <title>The Global Catalogue of Microorganisms (GCM) 10K type strain sequencing project: providing services to taxonomists for standard genome sequencing and annotation.</title>
        <authorList>
            <consortium name="The Broad Institute Genomics Platform"/>
            <consortium name="The Broad Institute Genome Sequencing Center for Infectious Disease"/>
            <person name="Wu L."/>
            <person name="Ma J."/>
        </authorList>
    </citation>
    <scope>NUCLEOTIDE SEQUENCE [LARGE SCALE GENOMIC DNA]</scope>
    <source>
        <strain evidence="4">JCM 9371</strain>
    </source>
</reference>
<comment type="caution">
    <text evidence="3">The sequence shown here is derived from an EMBL/GenBank/DDBJ whole genome shotgun (WGS) entry which is preliminary data.</text>
</comment>
<proteinExistence type="predicted"/>
<name>A0ABW2XF52_9ACTN</name>
<dbReference type="Proteomes" id="UP001597063">
    <property type="component" value="Unassembled WGS sequence"/>
</dbReference>
<evidence type="ECO:0000256" key="2">
    <source>
        <dbReference type="SAM" id="Phobius"/>
    </source>
</evidence>
<feature type="compositionally biased region" description="Polar residues" evidence="1">
    <location>
        <begin position="103"/>
        <end position="115"/>
    </location>
</feature>
<accession>A0ABW2XF52</accession>
<feature type="transmembrane region" description="Helical" evidence="2">
    <location>
        <begin position="21"/>
        <end position="42"/>
    </location>
</feature>
<dbReference type="RefSeq" id="WP_131759440.1">
    <property type="nucleotide sequence ID" value="NZ_CAACUY010000078.1"/>
</dbReference>
<gene>
    <name evidence="3" type="ORF">ACFQZM_11275</name>
</gene>
<protein>
    <submittedName>
        <fullName evidence="3">DUF4307 domain-containing protein</fullName>
    </submittedName>
</protein>
<keyword evidence="4" id="KW-1185">Reference proteome</keyword>
<evidence type="ECO:0000256" key="1">
    <source>
        <dbReference type="SAM" id="MobiDB-lite"/>
    </source>
</evidence>
<organism evidence="3 4">
    <name type="scientific">Actinomadura fibrosa</name>
    <dbReference type="NCBI Taxonomy" id="111802"/>
    <lineage>
        <taxon>Bacteria</taxon>
        <taxon>Bacillati</taxon>
        <taxon>Actinomycetota</taxon>
        <taxon>Actinomycetes</taxon>
        <taxon>Streptosporangiales</taxon>
        <taxon>Thermomonosporaceae</taxon>
        <taxon>Actinomadura</taxon>
    </lineage>
</organism>